<dbReference type="Gene3D" id="3.20.80.10">
    <property type="entry name" value="Regulatory factor, effector binding domain"/>
    <property type="match status" value="1"/>
</dbReference>
<dbReference type="SUPFAM" id="SSF46689">
    <property type="entry name" value="Homeodomain-like"/>
    <property type="match status" value="2"/>
</dbReference>
<protein>
    <submittedName>
        <fullName evidence="5">AraC family transcriptional regulator</fullName>
    </submittedName>
</protein>
<sequence>MQRFHFRTDFLPLKATSSPAKASSFSRISQVLEYIHAHLDLPLAVDDIAARSCWSRWQLQRVFQNEIGVSVGQYIRELKLSGAAEQLLDSNARSIDIAFEFGFGSEISFSRAFRHMFGISPRAYRKAGQRTGLRKPIAISHADDACFALNDLFVEVRVESLESFTLYGISSPIQGLFAKQPDFALKVPKLWQQMLTQFALQRVDKFGVIDVTDDESRQGNLVYWAAVNSEQVEALEGKALAEQIRASLSTLQVPTQTYAVVKHRGPVSGLPQTLLWFLLNWLPQSGYRGIDGFELERYRSDYQGDAQDSVMEYWLPIEKVRF</sequence>
<dbReference type="Gene3D" id="1.10.10.60">
    <property type="entry name" value="Homeodomain-like"/>
    <property type="match status" value="2"/>
</dbReference>
<keyword evidence="3" id="KW-0804">Transcription</keyword>
<dbReference type="STRING" id="861298.SAMN04488136_11017"/>
<dbReference type="GO" id="GO:0003700">
    <property type="term" value="F:DNA-binding transcription factor activity"/>
    <property type="evidence" value="ECO:0007669"/>
    <property type="project" value="InterPro"/>
</dbReference>
<keyword evidence="1" id="KW-0805">Transcription regulation</keyword>
<dbReference type="InterPro" id="IPR009057">
    <property type="entry name" value="Homeodomain-like_sf"/>
</dbReference>
<dbReference type="AlphaFoldDB" id="A0A1G8AAC4"/>
<keyword evidence="2" id="KW-0238">DNA-binding</keyword>
<gene>
    <name evidence="5" type="ORF">SAMN04488136_11017</name>
</gene>
<dbReference type="PROSITE" id="PS01124">
    <property type="entry name" value="HTH_ARAC_FAMILY_2"/>
    <property type="match status" value="1"/>
</dbReference>
<evidence type="ECO:0000256" key="2">
    <source>
        <dbReference type="ARBA" id="ARBA00023125"/>
    </source>
</evidence>
<organism evidence="5 6">
    <name type="scientific">Vibrio xiamenensis</name>
    <dbReference type="NCBI Taxonomy" id="861298"/>
    <lineage>
        <taxon>Bacteria</taxon>
        <taxon>Pseudomonadati</taxon>
        <taxon>Pseudomonadota</taxon>
        <taxon>Gammaproteobacteria</taxon>
        <taxon>Vibrionales</taxon>
        <taxon>Vibrionaceae</taxon>
        <taxon>Vibrio</taxon>
    </lineage>
</organism>
<dbReference type="PANTHER" id="PTHR47504">
    <property type="entry name" value="RIGHT ORIGIN-BINDING PROTEIN"/>
    <property type="match status" value="1"/>
</dbReference>
<dbReference type="SMART" id="SM00871">
    <property type="entry name" value="AraC_E_bind"/>
    <property type="match status" value="1"/>
</dbReference>
<reference evidence="5 6" key="1">
    <citation type="submission" date="2016-10" db="EMBL/GenBank/DDBJ databases">
        <authorList>
            <person name="de Groot N.N."/>
        </authorList>
    </citation>
    <scope>NUCLEOTIDE SEQUENCE [LARGE SCALE GENOMIC DNA]</scope>
    <source>
        <strain evidence="5 6">CGMCC 1.10228</strain>
    </source>
</reference>
<dbReference type="InterPro" id="IPR050959">
    <property type="entry name" value="MarA-like"/>
</dbReference>
<evidence type="ECO:0000313" key="5">
    <source>
        <dbReference type="EMBL" id="SDH17985.1"/>
    </source>
</evidence>
<evidence type="ECO:0000259" key="4">
    <source>
        <dbReference type="PROSITE" id="PS01124"/>
    </source>
</evidence>
<dbReference type="Pfam" id="PF06445">
    <property type="entry name" value="GyrI-like"/>
    <property type="match status" value="1"/>
</dbReference>
<dbReference type="InterPro" id="IPR010499">
    <property type="entry name" value="AraC_E-bd"/>
</dbReference>
<dbReference type="PANTHER" id="PTHR47504:SF5">
    <property type="entry name" value="RIGHT ORIGIN-BINDING PROTEIN"/>
    <property type="match status" value="1"/>
</dbReference>
<dbReference type="GO" id="GO:0043565">
    <property type="term" value="F:sequence-specific DNA binding"/>
    <property type="evidence" value="ECO:0007669"/>
    <property type="project" value="InterPro"/>
</dbReference>
<dbReference type="Pfam" id="PF12833">
    <property type="entry name" value="HTH_18"/>
    <property type="match status" value="1"/>
</dbReference>
<evidence type="ECO:0000256" key="3">
    <source>
        <dbReference type="ARBA" id="ARBA00023163"/>
    </source>
</evidence>
<accession>A0A1G8AAC4</accession>
<name>A0A1G8AAC4_9VIBR</name>
<keyword evidence="6" id="KW-1185">Reference proteome</keyword>
<dbReference type="InterPro" id="IPR029442">
    <property type="entry name" value="GyrI-like"/>
</dbReference>
<dbReference type="InterPro" id="IPR020449">
    <property type="entry name" value="Tscrpt_reg_AraC-type_HTH"/>
</dbReference>
<dbReference type="InterPro" id="IPR018060">
    <property type="entry name" value="HTH_AraC"/>
</dbReference>
<evidence type="ECO:0000256" key="1">
    <source>
        <dbReference type="ARBA" id="ARBA00023015"/>
    </source>
</evidence>
<dbReference type="SMART" id="SM00342">
    <property type="entry name" value="HTH_ARAC"/>
    <property type="match status" value="1"/>
</dbReference>
<feature type="domain" description="HTH araC/xylS-type" evidence="4">
    <location>
        <begin position="29"/>
        <end position="127"/>
    </location>
</feature>
<dbReference type="EMBL" id="FNDD01000010">
    <property type="protein sequence ID" value="SDH17985.1"/>
    <property type="molecule type" value="Genomic_DNA"/>
</dbReference>
<evidence type="ECO:0000313" key="6">
    <source>
        <dbReference type="Proteomes" id="UP000198854"/>
    </source>
</evidence>
<dbReference type="Proteomes" id="UP000198854">
    <property type="component" value="Unassembled WGS sequence"/>
</dbReference>
<dbReference type="PRINTS" id="PR00032">
    <property type="entry name" value="HTHARAC"/>
</dbReference>
<dbReference type="InterPro" id="IPR011256">
    <property type="entry name" value="Reg_factor_effector_dom_sf"/>
</dbReference>
<proteinExistence type="predicted"/>
<dbReference type="SUPFAM" id="SSF55136">
    <property type="entry name" value="Probable bacterial effector-binding domain"/>
    <property type="match status" value="1"/>
</dbReference>